<accession>A0A2I2GHM6</accession>
<keyword evidence="2" id="KW-1185">Reference proteome</keyword>
<gene>
    <name evidence="1" type="ORF">P170DRAFT_102557</name>
</gene>
<dbReference type="EMBL" id="MSFO01000002">
    <property type="protein sequence ID" value="PLB52378.1"/>
    <property type="molecule type" value="Genomic_DNA"/>
</dbReference>
<dbReference type="Proteomes" id="UP000234275">
    <property type="component" value="Unassembled WGS sequence"/>
</dbReference>
<dbReference type="RefSeq" id="XP_024707680.1">
    <property type="nucleotide sequence ID" value="XM_024842276.1"/>
</dbReference>
<evidence type="ECO:0000313" key="1">
    <source>
        <dbReference type="EMBL" id="PLB52378.1"/>
    </source>
</evidence>
<reference evidence="1 2" key="1">
    <citation type="submission" date="2016-12" db="EMBL/GenBank/DDBJ databases">
        <title>The genomes of Aspergillus section Nigri reveals drivers in fungal speciation.</title>
        <authorList>
            <consortium name="DOE Joint Genome Institute"/>
            <person name="Vesth T.C."/>
            <person name="Nybo J."/>
            <person name="Theobald S."/>
            <person name="Brandl J."/>
            <person name="Frisvad J.C."/>
            <person name="Nielsen K.F."/>
            <person name="Lyhne E.K."/>
            <person name="Kogle M.E."/>
            <person name="Kuo A."/>
            <person name="Riley R."/>
            <person name="Clum A."/>
            <person name="Nolan M."/>
            <person name="Lipzen A."/>
            <person name="Salamov A."/>
            <person name="Henrissat B."/>
            <person name="Wiebenga A."/>
            <person name="De Vries R.P."/>
            <person name="Grigoriev I.V."/>
            <person name="Mortensen U.H."/>
            <person name="Andersen M.R."/>
            <person name="Baker S.E."/>
        </authorList>
    </citation>
    <scope>NUCLEOTIDE SEQUENCE [LARGE SCALE GENOMIC DNA]</scope>
    <source>
        <strain evidence="1 2">IBT 23096</strain>
    </source>
</reference>
<sequence length="108" mass="12484">MFLMYIYLCCHGFCLVICNSFERNPVTMVFAPFLYRRCLISDMGIALLLLHVETSASHVHLLCFTPKIFAGVSSHLLHLWVSVILFHRCLGSMRDACRQPRIFNVFTE</sequence>
<organism evidence="1 2">
    <name type="scientific">Aspergillus steynii IBT 23096</name>
    <dbReference type="NCBI Taxonomy" id="1392250"/>
    <lineage>
        <taxon>Eukaryota</taxon>
        <taxon>Fungi</taxon>
        <taxon>Dikarya</taxon>
        <taxon>Ascomycota</taxon>
        <taxon>Pezizomycotina</taxon>
        <taxon>Eurotiomycetes</taxon>
        <taxon>Eurotiomycetidae</taxon>
        <taxon>Eurotiales</taxon>
        <taxon>Aspergillaceae</taxon>
        <taxon>Aspergillus</taxon>
        <taxon>Aspergillus subgen. Circumdati</taxon>
    </lineage>
</organism>
<dbReference type="AlphaFoldDB" id="A0A2I2GHM6"/>
<proteinExistence type="predicted"/>
<evidence type="ECO:0000313" key="2">
    <source>
        <dbReference type="Proteomes" id="UP000234275"/>
    </source>
</evidence>
<name>A0A2I2GHM6_9EURO</name>
<comment type="caution">
    <text evidence="1">The sequence shown here is derived from an EMBL/GenBank/DDBJ whole genome shotgun (WGS) entry which is preliminary data.</text>
</comment>
<dbReference type="GeneID" id="36549971"/>
<dbReference type="VEuPathDB" id="FungiDB:P170DRAFT_102557"/>
<protein>
    <submittedName>
        <fullName evidence="1">Uncharacterized protein</fullName>
    </submittedName>
</protein>